<keyword evidence="1" id="KW-0732">Signal</keyword>
<sequence length="156" mass="16824">MLRLSPFTQRFTALTLLLLFLQVTAGQCLCAAAVGPWAHMAVPKPAPAAMRYTHPGCHGHDMAEHTAAGKHQHGPAKQSHDCCKDKSAAILKALSTPPAAKLALAGPMLLALPPVLGFTFPRFTAWSREQAVMLVPPQHLPPKIPDIRVYLRSLTV</sequence>
<gene>
    <name evidence="2" type="ORF">GCM10023172_42620</name>
</gene>
<feature type="signal peptide" evidence="1">
    <location>
        <begin position="1"/>
        <end position="25"/>
    </location>
</feature>
<dbReference type="RefSeq" id="WP_208133253.1">
    <property type="nucleotide sequence ID" value="NZ_BAABGQ010000016.1"/>
</dbReference>
<dbReference type="Proteomes" id="UP001501243">
    <property type="component" value="Unassembled WGS sequence"/>
</dbReference>
<organism evidence="2 3">
    <name type="scientific">Hymenobacter ginsengisoli</name>
    <dbReference type="NCBI Taxonomy" id="1051626"/>
    <lineage>
        <taxon>Bacteria</taxon>
        <taxon>Pseudomonadati</taxon>
        <taxon>Bacteroidota</taxon>
        <taxon>Cytophagia</taxon>
        <taxon>Cytophagales</taxon>
        <taxon>Hymenobacteraceae</taxon>
        <taxon>Hymenobacter</taxon>
    </lineage>
</organism>
<accession>A0ABP8QTF9</accession>
<keyword evidence="3" id="KW-1185">Reference proteome</keyword>
<feature type="chain" id="PRO_5047360240" evidence="1">
    <location>
        <begin position="26"/>
        <end position="156"/>
    </location>
</feature>
<protein>
    <submittedName>
        <fullName evidence="2">Uncharacterized protein</fullName>
    </submittedName>
</protein>
<dbReference type="EMBL" id="BAABGQ010000016">
    <property type="protein sequence ID" value="GAA4509316.1"/>
    <property type="molecule type" value="Genomic_DNA"/>
</dbReference>
<evidence type="ECO:0000256" key="1">
    <source>
        <dbReference type="SAM" id="SignalP"/>
    </source>
</evidence>
<name>A0ABP8QTF9_9BACT</name>
<reference evidence="3" key="1">
    <citation type="journal article" date="2019" name="Int. J. Syst. Evol. Microbiol.">
        <title>The Global Catalogue of Microorganisms (GCM) 10K type strain sequencing project: providing services to taxonomists for standard genome sequencing and annotation.</title>
        <authorList>
            <consortium name="The Broad Institute Genomics Platform"/>
            <consortium name="The Broad Institute Genome Sequencing Center for Infectious Disease"/>
            <person name="Wu L."/>
            <person name="Ma J."/>
        </authorList>
    </citation>
    <scope>NUCLEOTIDE SEQUENCE [LARGE SCALE GENOMIC DNA]</scope>
    <source>
        <strain evidence="3">JCM 17841</strain>
    </source>
</reference>
<proteinExistence type="predicted"/>
<evidence type="ECO:0000313" key="3">
    <source>
        <dbReference type="Proteomes" id="UP001501243"/>
    </source>
</evidence>
<comment type="caution">
    <text evidence="2">The sequence shown here is derived from an EMBL/GenBank/DDBJ whole genome shotgun (WGS) entry which is preliminary data.</text>
</comment>
<evidence type="ECO:0000313" key="2">
    <source>
        <dbReference type="EMBL" id="GAA4509316.1"/>
    </source>
</evidence>